<dbReference type="RefSeq" id="WP_123637036.1">
    <property type="nucleotide sequence ID" value="NZ_RJUK01000001.1"/>
</dbReference>
<organism evidence="2 3">
    <name type="scientific">Marinimicrobium koreense</name>
    <dbReference type="NCBI Taxonomy" id="306545"/>
    <lineage>
        <taxon>Bacteria</taxon>
        <taxon>Pseudomonadati</taxon>
        <taxon>Pseudomonadota</taxon>
        <taxon>Gammaproteobacteria</taxon>
        <taxon>Cellvibrionales</taxon>
        <taxon>Cellvibrionaceae</taxon>
        <taxon>Marinimicrobium</taxon>
    </lineage>
</organism>
<evidence type="ECO:0000256" key="1">
    <source>
        <dbReference type="SAM" id="SignalP"/>
    </source>
</evidence>
<keyword evidence="1" id="KW-0732">Signal</keyword>
<accession>A0A3N1NXJ4</accession>
<dbReference type="EMBL" id="RJUK01000001">
    <property type="protein sequence ID" value="ROQ19727.1"/>
    <property type="molecule type" value="Genomic_DNA"/>
</dbReference>
<reference evidence="2 3" key="1">
    <citation type="submission" date="2018-11" db="EMBL/GenBank/DDBJ databases">
        <title>Genomic Encyclopedia of Type Strains, Phase IV (KMG-IV): sequencing the most valuable type-strain genomes for metagenomic binning, comparative biology and taxonomic classification.</title>
        <authorList>
            <person name="Goeker M."/>
        </authorList>
    </citation>
    <scope>NUCLEOTIDE SEQUENCE [LARGE SCALE GENOMIC DNA]</scope>
    <source>
        <strain evidence="2 3">DSM 16974</strain>
    </source>
</reference>
<feature type="chain" id="PRO_5017962638" description="Outer membrane beta-barrel porin/alpha-amylase" evidence="1">
    <location>
        <begin position="33"/>
        <end position="234"/>
    </location>
</feature>
<gene>
    <name evidence="2" type="ORF">EDC38_0313</name>
</gene>
<evidence type="ECO:0000313" key="2">
    <source>
        <dbReference type="EMBL" id="ROQ19727.1"/>
    </source>
</evidence>
<feature type="signal peptide" evidence="1">
    <location>
        <begin position="1"/>
        <end position="32"/>
    </location>
</feature>
<comment type="caution">
    <text evidence="2">The sequence shown here is derived from an EMBL/GenBank/DDBJ whole genome shotgun (WGS) entry which is preliminary data.</text>
</comment>
<evidence type="ECO:0000313" key="3">
    <source>
        <dbReference type="Proteomes" id="UP000273643"/>
    </source>
</evidence>
<dbReference type="AlphaFoldDB" id="A0A3N1NXJ4"/>
<keyword evidence="3" id="KW-1185">Reference proteome</keyword>
<dbReference type="Proteomes" id="UP000273643">
    <property type="component" value="Unassembled WGS sequence"/>
</dbReference>
<proteinExistence type="predicted"/>
<protein>
    <recommendedName>
        <fullName evidence="4">Outer membrane beta-barrel porin/alpha-amylase</fullName>
    </recommendedName>
</protein>
<dbReference type="OrthoDB" id="7061356at2"/>
<sequence>MSGSFYRSTLGRAALPLMLAAASILMAVKAGANGGHFLVDDAATTPPQTCALDTWITRIDPTTRATVAPMCNITGASEWTVPLEYNLSNDELATIGLDYKRVLWASRSGPALAGSAGFRYNRVTSEMDTYYLNIPLSFQPMDSLTLHLNGGVEHDRPLDDTYATWGVAATFKPVTGPIWILEMYDNDRRQDPIIAGGARMNVGSTRWTLDLGLARDTQLDETAYTLGINIPRLF</sequence>
<name>A0A3N1NXJ4_9GAMM</name>
<evidence type="ECO:0008006" key="4">
    <source>
        <dbReference type="Google" id="ProtNLM"/>
    </source>
</evidence>